<dbReference type="AlphaFoldDB" id="A0AAD5XWN9"/>
<dbReference type="EC" id="3.1.4.-" evidence="6"/>
<evidence type="ECO:0000256" key="1">
    <source>
        <dbReference type="ARBA" id="ARBA00022723"/>
    </source>
</evidence>
<dbReference type="InterPro" id="IPR023174">
    <property type="entry name" value="PDEase_CS"/>
</dbReference>
<name>A0AAD5XWN9_9FUNG</name>
<feature type="transmembrane region" description="Helical" evidence="8">
    <location>
        <begin position="252"/>
        <end position="269"/>
    </location>
</feature>
<feature type="binding site" evidence="5">
    <location>
        <position position="615"/>
    </location>
    <ligand>
        <name>Zn(2+)</name>
        <dbReference type="ChEBI" id="CHEBI:29105"/>
        <label>1</label>
    </ligand>
</feature>
<dbReference type="EMBL" id="JADGJW010000638">
    <property type="protein sequence ID" value="KAJ3214240.1"/>
    <property type="molecule type" value="Genomic_DNA"/>
</dbReference>
<keyword evidence="1 5" id="KW-0479">Metal-binding</keyword>
<evidence type="ECO:0000256" key="5">
    <source>
        <dbReference type="PIRSR" id="PIRSR623088-3"/>
    </source>
</evidence>
<evidence type="ECO:0000256" key="8">
    <source>
        <dbReference type="SAM" id="Phobius"/>
    </source>
</evidence>
<evidence type="ECO:0000313" key="10">
    <source>
        <dbReference type="EMBL" id="KAJ3214240.1"/>
    </source>
</evidence>
<dbReference type="PROSITE" id="PS51845">
    <property type="entry name" value="PDEASE_I_2"/>
    <property type="match status" value="1"/>
</dbReference>
<feature type="region of interest" description="Disordered" evidence="7">
    <location>
        <begin position="169"/>
        <end position="196"/>
    </location>
</feature>
<feature type="compositionally biased region" description="Low complexity" evidence="7">
    <location>
        <begin position="169"/>
        <end position="190"/>
    </location>
</feature>
<feature type="binding site" evidence="4">
    <location>
        <begin position="611"/>
        <end position="615"/>
    </location>
    <ligand>
        <name>AMP</name>
        <dbReference type="ChEBI" id="CHEBI:456215"/>
    </ligand>
</feature>
<feature type="binding site" evidence="5">
    <location>
        <position position="652"/>
    </location>
    <ligand>
        <name>Zn(2+)</name>
        <dbReference type="ChEBI" id="CHEBI:29105"/>
        <label>1</label>
    </ligand>
</feature>
<feature type="active site" description="Proton donor" evidence="3">
    <location>
        <position position="611"/>
    </location>
</feature>
<feature type="binding site" evidence="4">
    <location>
        <position position="763"/>
    </location>
    <ligand>
        <name>AMP</name>
        <dbReference type="ChEBI" id="CHEBI:456215"/>
    </ligand>
</feature>
<feature type="binding site" evidence="5">
    <location>
        <position position="651"/>
    </location>
    <ligand>
        <name>Zn(2+)</name>
        <dbReference type="ChEBI" id="CHEBI:29105"/>
        <label>1</label>
    </ligand>
</feature>
<dbReference type="GO" id="GO:0007165">
    <property type="term" value="P:signal transduction"/>
    <property type="evidence" value="ECO:0007669"/>
    <property type="project" value="InterPro"/>
</dbReference>
<feature type="transmembrane region" description="Helical" evidence="8">
    <location>
        <begin position="276"/>
        <end position="293"/>
    </location>
</feature>
<feature type="binding site" evidence="5">
    <location>
        <position position="763"/>
    </location>
    <ligand>
        <name>Zn(2+)</name>
        <dbReference type="ChEBI" id="CHEBI:29105"/>
        <label>1</label>
    </ligand>
</feature>
<feature type="domain" description="PDEase" evidence="9">
    <location>
        <begin position="525"/>
        <end position="858"/>
    </location>
</feature>
<evidence type="ECO:0000256" key="4">
    <source>
        <dbReference type="PIRSR" id="PIRSR623088-2"/>
    </source>
</evidence>
<dbReference type="InterPro" id="IPR023088">
    <property type="entry name" value="PDEase"/>
</dbReference>
<feature type="binding site" evidence="4">
    <location>
        <position position="652"/>
    </location>
    <ligand>
        <name>AMP</name>
        <dbReference type="ChEBI" id="CHEBI:456215"/>
    </ligand>
</feature>
<organism evidence="10 11">
    <name type="scientific">Clydaea vesicula</name>
    <dbReference type="NCBI Taxonomy" id="447962"/>
    <lineage>
        <taxon>Eukaryota</taxon>
        <taxon>Fungi</taxon>
        <taxon>Fungi incertae sedis</taxon>
        <taxon>Chytridiomycota</taxon>
        <taxon>Chytridiomycota incertae sedis</taxon>
        <taxon>Chytridiomycetes</taxon>
        <taxon>Lobulomycetales</taxon>
        <taxon>Lobulomycetaceae</taxon>
        <taxon>Clydaea</taxon>
    </lineage>
</organism>
<sequence>MQNWIKQENQTKQRKKITPEPFLFSTQSLTQQKQLYNKTSRYSHQNTKNTDKINMLKTPSTPQQQNSRSGQDISIRARQSLSSQKLPQLPSNQSNNQPSNSNNSSLQQSNHNSYNLFSTPSFSRRPENWTKKNILSQNLLQSNNESGITSDPFSYSFLKNSKQASSNLSQSSFFSNSNKENNQNNFPFKNPQKEDTNSIYSKSMKERIKEFGNPLRGPVVVEMFTHYTYFVIVLAVAWATSWDRNIRLYMGLMYYHVAILTLQLTRIIFSKRPNSVIPVYMSLIPFAALIALSRNTHQIVMILWYISFLLVCLQIGSNSFRKHFILYSILFNSIYLLVCWWMANFYTNDCNSALCGVALKPTINVKYEVVLVLACGIIMGTCMMLEKFIHLNAIALLERENYMRQLYFANIDLKKQLRLDNNKNQVDLEAPLTKATQILKSVKDNGEVDESVSREIELIISLLTSDQLYSPDIYQKPADSEVHGWLNDMLLPNQRNDAAIHTRGIEGAVVNKKNNAIASADDLKNVTHYQEEVQLTQKDRKMFQSMAGIENNPAYDVHEIETNSNGQSLYYFSWFLFRKLGFFKKFKIREEKFLNFLKKIQSGYIKENPYHNSTHATDVTHAMYYYISRKRIWEFLTPEEQIAAIIAPMIHDYAHPGVNNAYLVSVVDPLAIRYSDQSVLENFHCSTVFEIMLQEDYNFLENLTLEERKPIREMVISMVLATDMTFHFEWVGKFKTKMSGNGLNLEQKLDRKLLLNMAIKCADVNNPSKPLEQSKNWTELVMEEFYRQGDREREKGVPISMFYDRNNPDVPKCQIGFIDYIVYPIFETWQMFMEEDVKVHIENVMMNKGYWKKLLDQNLVQKKLESEKQTIPLSQSVIDKSTPDSMKRNLSSREITNEMGSEYHKLNGKSNSENLGSISKLNQKLGSTEQISRLFSKEIINNSSSSVNSASNKFQK</sequence>
<feature type="transmembrane region" description="Helical" evidence="8">
    <location>
        <begin position="219"/>
        <end position="240"/>
    </location>
</feature>
<proteinExistence type="inferred from homology"/>
<evidence type="ECO:0000256" key="3">
    <source>
        <dbReference type="PIRSR" id="PIRSR623088-1"/>
    </source>
</evidence>
<evidence type="ECO:0000259" key="9">
    <source>
        <dbReference type="PROSITE" id="PS51845"/>
    </source>
</evidence>
<keyword evidence="11" id="KW-1185">Reference proteome</keyword>
<comment type="similarity">
    <text evidence="6">Belongs to the cyclic nucleotide phosphodiesterase family.</text>
</comment>
<dbReference type="PRINTS" id="PR00387">
    <property type="entry name" value="PDIESTERASE1"/>
</dbReference>
<evidence type="ECO:0000256" key="2">
    <source>
        <dbReference type="ARBA" id="ARBA00022801"/>
    </source>
</evidence>
<dbReference type="GO" id="GO:0004114">
    <property type="term" value="F:3',5'-cyclic-nucleotide phosphodiesterase activity"/>
    <property type="evidence" value="ECO:0007669"/>
    <property type="project" value="InterPro"/>
</dbReference>
<feature type="compositionally biased region" description="Low complexity" evidence="7">
    <location>
        <begin position="79"/>
        <end position="113"/>
    </location>
</feature>
<keyword evidence="8" id="KW-0812">Transmembrane</keyword>
<feature type="binding site" evidence="4">
    <location>
        <position position="814"/>
    </location>
    <ligand>
        <name>AMP</name>
        <dbReference type="ChEBI" id="CHEBI:456215"/>
    </ligand>
</feature>
<dbReference type="SUPFAM" id="SSF109604">
    <property type="entry name" value="HD-domain/PDEase-like"/>
    <property type="match status" value="1"/>
</dbReference>
<comment type="cofactor">
    <cofactor evidence="6">
        <name>a divalent metal cation</name>
        <dbReference type="ChEBI" id="CHEBI:60240"/>
    </cofactor>
    <text evidence="6">Binds 2 divalent metal cations per subunit. Site 1 may preferentially bind zinc ions, while site 2 has a preference for magnesium and/or manganese ions.</text>
</comment>
<accession>A0AAD5XWN9</accession>
<dbReference type="PANTHER" id="PTHR11347">
    <property type="entry name" value="CYCLIC NUCLEOTIDE PHOSPHODIESTERASE"/>
    <property type="match status" value="1"/>
</dbReference>
<dbReference type="Pfam" id="PF00233">
    <property type="entry name" value="PDEase_I"/>
    <property type="match status" value="1"/>
</dbReference>
<feature type="transmembrane region" description="Helical" evidence="8">
    <location>
        <begin position="369"/>
        <end position="389"/>
    </location>
</feature>
<evidence type="ECO:0000256" key="7">
    <source>
        <dbReference type="SAM" id="MobiDB-lite"/>
    </source>
</evidence>
<dbReference type="GO" id="GO:0046872">
    <property type="term" value="F:metal ion binding"/>
    <property type="evidence" value="ECO:0007669"/>
    <property type="project" value="UniProtKB-KW"/>
</dbReference>
<feature type="compositionally biased region" description="Polar residues" evidence="7">
    <location>
        <begin position="57"/>
        <end position="72"/>
    </location>
</feature>
<dbReference type="InterPro" id="IPR036971">
    <property type="entry name" value="PDEase_catalytic_dom_sf"/>
</dbReference>
<comment type="caution">
    <text evidence="10">The sequence shown here is derived from an EMBL/GenBank/DDBJ whole genome shotgun (WGS) entry which is preliminary data.</text>
</comment>
<dbReference type="Proteomes" id="UP001211065">
    <property type="component" value="Unassembled WGS sequence"/>
</dbReference>
<dbReference type="InterPro" id="IPR002073">
    <property type="entry name" value="PDEase_catalytic_dom"/>
</dbReference>
<feature type="transmembrane region" description="Helical" evidence="8">
    <location>
        <begin position="324"/>
        <end position="343"/>
    </location>
</feature>
<protein>
    <recommendedName>
        <fullName evidence="6">Phosphodiesterase</fullName>
        <ecNumber evidence="6">3.1.4.-</ecNumber>
    </recommendedName>
</protein>
<reference evidence="10" key="1">
    <citation type="submission" date="2020-05" db="EMBL/GenBank/DDBJ databases">
        <title>Phylogenomic resolution of chytrid fungi.</title>
        <authorList>
            <person name="Stajich J.E."/>
            <person name="Amses K."/>
            <person name="Simmons R."/>
            <person name="Seto K."/>
            <person name="Myers J."/>
            <person name="Bonds A."/>
            <person name="Quandt C.A."/>
            <person name="Barry K."/>
            <person name="Liu P."/>
            <person name="Grigoriev I."/>
            <person name="Longcore J.E."/>
            <person name="James T.Y."/>
        </authorList>
    </citation>
    <scope>NUCLEOTIDE SEQUENCE</scope>
    <source>
        <strain evidence="10">JEL0476</strain>
    </source>
</reference>
<keyword evidence="8" id="KW-0472">Membrane</keyword>
<dbReference type="Gene3D" id="1.10.1300.10">
    <property type="entry name" value="3'5'-cyclic nucleotide phosphodiesterase, catalytic domain"/>
    <property type="match status" value="1"/>
</dbReference>
<feature type="binding site" evidence="5">
    <location>
        <position position="652"/>
    </location>
    <ligand>
        <name>Zn(2+)</name>
        <dbReference type="ChEBI" id="CHEBI:29105"/>
        <label>2</label>
    </ligand>
</feature>
<keyword evidence="2 6" id="KW-0378">Hydrolase</keyword>
<feature type="region of interest" description="Disordered" evidence="7">
    <location>
        <begin position="37"/>
        <end position="128"/>
    </location>
</feature>
<feature type="transmembrane region" description="Helical" evidence="8">
    <location>
        <begin position="299"/>
        <end position="317"/>
    </location>
</feature>
<dbReference type="PROSITE" id="PS00126">
    <property type="entry name" value="PDEASE_I_1"/>
    <property type="match status" value="1"/>
</dbReference>
<gene>
    <name evidence="10" type="primary">PDE7A_4</name>
    <name evidence="10" type="ORF">HK099_006958</name>
</gene>
<dbReference type="InterPro" id="IPR003607">
    <property type="entry name" value="HD/PDEase_dom"/>
</dbReference>
<feature type="compositionally biased region" description="Polar residues" evidence="7">
    <location>
        <begin position="37"/>
        <end position="48"/>
    </location>
</feature>
<keyword evidence="8" id="KW-1133">Transmembrane helix</keyword>
<evidence type="ECO:0000313" key="11">
    <source>
        <dbReference type="Proteomes" id="UP001211065"/>
    </source>
</evidence>
<evidence type="ECO:0000256" key="6">
    <source>
        <dbReference type="RuleBase" id="RU363067"/>
    </source>
</evidence>
<dbReference type="CDD" id="cd00077">
    <property type="entry name" value="HDc"/>
    <property type="match status" value="1"/>
</dbReference>